<dbReference type="EC" id="2.7.7.7" evidence="9"/>
<evidence type="ECO:0000259" key="8">
    <source>
        <dbReference type="Pfam" id="PF00717"/>
    </source>
</evidence>
<keyword evidence="4 7" id="KW-0068">Autocatalytic cleavage</keyword>
<evidence type="ECO:0000256" key="1">
    <source>
        <dbReference type="ARBA" id="ARBA00007484"/>
    </source>
</evidence>
<keyword evidence="5" id="KW-0234">DNA repair</keyword>
<comment type="caution">
    <text evidence="9">The sequence shown here is derived from an EMBL/GenBank/DDBJ whole genome shotgun (WGS) entry which is preliminary data.</text>
</comment>
<keyword evidence="10" id="KW-1185">Reference proteome</keyword>
<accession>A0ABU5T0A3</accession>
<keyword evidence="3 7" id="KW-0378">Hydrolase</keyword>
<proteinExistence type="inferred from homology"/>
<evidence type="ECO:0000256" key="3">
    <source>
        <dbReference type="ARBA" id="ARBA00022801"/>
    </source>
</evidence>
<evidence type="ECO:0000256" key="2">
    <source>
        <dbReference type="ARBA" id="ARBA00022763"/>
    </source>
</evidence>
<dbReference type="InterPro" id="IPR036286">
    <property type="entry name" value="LexA/Signal_pep-like_sf"/>
</dbReference>
<dbReference type="RefSeq" id="WP_323358107.1">
    <property type="nucleotide sequence ID" value="NZ_JAYGHY010000117.1"/>
</dbReference>
<dbReference type="SUPFAM" id="SSF51306">
    <property type="entry name" value="LexA/Signal peptidase"/>
    <property type="match status" value="1"/>
</dbReference>
<evidence type="ECO:0000256" key="6">
    <source>
        <dbReference type="ARBA" id="ARBA00023236"/>
    </source>
</evidence>
<evidence type="ECO:0000313" key="10">
    <source>
        <dbReference type="Proteomes" id="UP001302329"/>
    </source>
</evidence>
<dbReference type="PANTHER" id="PTHR33516">
    <property type="entry name" value="LEXA REPRESSOR"/>
    <property type="match status" value="1"/>
</dbReference>
<keyword evidence="9" id="KW-0808">Transferase</keyword>
<evidence type="ECO:0000256" key="5">
    <source>
        <dbReference type="ARBA" id="ARBA00023204"/>
    </source>
</evidence>
<name>A0ABU5T0A3_9CYAN</name>
<dbReference type="PANTHER" id="PTHR33516:SF2">
    <property type="entry name" value="LEXA REPRESSOR-RELATED"/>
    <property type="match status" value="1"/>
</dbReference>
<dbReference type="Proteomes" id="UP001302329">
    <property type="component" value="Unassembled WGS sequence"/>
</dbReference>
<gene>
    <name evidence="9" type="primary">umuD</name>
    <name evidence="9" type="ORF">VB739_16610</name>
</gene>
<dbReference type="Gene3D" id="2.10.109.10">
    <property type="entry name" value="Umud Fragment, subunit A"/>
    <property type="match status" value="1"/>
</dbReference>
<evidence type="ECO:0000256" key="7">
    <source>
        <dbReference type="RuleBase" id="RU003991"/>
    </source>
</evidence>
<dbReference type="InterPro" id="IPR050077">
    <property type="entry name" value="LexA_repressor"/>
</dbReference>
<keyword evidence="9" id="KW-0548">Nucleotidyltransferase</keyword>
<dbReference type="InterPro" id="IPR015927">
    <property type="entry name" value="Peptidase_S24_S26A/B/C"/>
</dbReference>
<evidence type="ECO:0000256" key="4">
    <source>
        <dbReference type="ARBA" id="ARBA00022813"/>
    </source>
</evidence>
<feature type="domain" description="Peptidase S24/S26A/S26B/S26C" evidence="8">
    <location>
        <begin position="26"/>
        <end position="128"/>
    </location>
</feature>
<dbReference type="Pfam" id="PF00717">
    <property type="entry name" value="Peptidase_S24"/>
    <property type="match status" value="1"/>
</dbReference>
<protein>
    <submittedName>
        <fullName evidence="9">Translesion error-prone DNA polymerase V autoproteolytic subunit</fullName>
        <ecNumber evidence="9">2.7.7.7</ecNumber>
    </submittedName>
</protein>
<evidence type="ECO:0000313" key="9">
    <source>
        <dbReference type="EMBL" id="MEA5444179.1"/>
    </source>
</evidence>
<dbReference type="PRINTS" id="PR00726">
    <property type="entry name" value="LEXASERPTASE"/>
</dbReference>
<sequence>MRSLPPQVPLPPRQGAAALLCLLATEAVSAGFPSPADDYVEGRIDLNVELIPRPLSTFFMRVSGDAMRGDGIVDGDLLVIDRSVDPRPGMVVVAVHAGAFLLRRLARRGTGLWLVASDGTSPPLVLTGDEGSGADGSGADLWGVVIHAVHHLAGAPSRRR</sequence>
<organism evidence="9 10">
    <name type="scientific">Cyanobium gracile UHCC 0281</name>
    <dbReference type="NCBI Taxonomy" id="3110309"/>
    <lineage>
        <taxon>Bacteria</taxon>
        <taxon>Bacillati</taxon>
        <taxon>Cyanobacteriota</taxon>
        <taxon>Cyanophyceae</taxon>
        <taxon>Synechococcales</taxon>
        <taxon>Prochlorococcaceae</taxon>
        <taxon>Cyanobium</taxon>
    </lineage>
</organism>
<dbReference type="CDD" id="cd06529">
    <property type="entry name" value="S24_LexA-like"/>
    <property type="match status" value="1"/>
</dbReference>
<keyword evidence="2" id="KW-0227">DNA damage</keyword>
<dbReference type="GO" id="GO:0003887">
    <property type="term" value="F:DNA-directed DNA polymerase activity"/>
    <property type="evidence" value="ECO:0007669"/>
    <property type="project" value="UniProtKB-EC"/>
</dbReference>
<reference evidence="9 10" key="1">
    <citation type="submission" date="2023-12" db="EMBL/GenBank/DDBJ databases">
        <title>Baltic Sea Cyanobacteria.</title>
        <authorList>
            <person name="Delbaje E."/>
            <person name="Fewer D.P."/>
            <person name="Shishido T.K."/>
        </authorList>
    </citation>
    <scope>NUCLEOTIDE SEQUENCE [LARGE SCALE GENOMIC DNA]</scope>
    <source>
        <strain evidence="9 10">UHCC 0281</strain>
    </source>
</reference>
<comment type="similarity">
    <text evidence="1 7">Belongs to the peptidase S24 family.</text>
</comment>
<dbReference type="EMBL" id="JAYGHY010000117">
    <property type="protein sequence ID" value="MEA5444179.1"/>
    <property type="molecule type" value="Genomic_DNA"/>
</dbReference>
<dbReference type="InterPro" id="IPR006197">
    <property type="entry name" value="Peptidase_S24_LexA"/>
</dbReference>
<dbReference type="InterPro" id="IPR039418">
    <property type="entry name" value="LexA-like"/>
</dbReference>
<dbReference type="NCBIfam" id="NF007621">
    <property type="entry name" value="PRK10276.1"/>
    <property type="match status" value="1"/>
</dbReference>
<keyword evidence="6" id="KW-0742">SOS response</keyword>